<name>A0ABP6UBM9_9ACTN</name>
<accession>A0ABP6UBM9</accession>
<keyword evidence="3" id="KW-1185">Reference proteome</keyword>
<organism evidence="2 3">
    <name type="scientific">Streptomyces prasinosporus</name>
    <dbReference type="NCBI Taxonomy" id="68256"/>
    <lineage>
        <taxon>Bacteria</taxon>
        <taxon>Bacillati</taxon>
        <taxon>Actinomycetota</taxon>
        <taxon>Actinomycetes</taxon>
        <taxon>Kitasatosporales</taxon>
        <taxon>Streptomycetaceae</taxon>
        <taxon>Streptomyces</taxon>
        <taxon>Streptomyces albogriseolus group</taxon>
    </lineage>
</organism>
<dbReference type="InterPro" id="IPR031031">
    <property type="entry name" value="Lanti_SCO0268"/>
</dbReference>
<comment type="caution">
    <text evidence="2">The sequence shown here is derived from an EMBL/GenBank/DDBJ whole genome shotgun (WGS) entry which is preliminary data.</text>
</comment>
<evidence type="ECO:0000256" key="1">
    <source>
        <dbReference type="SAM" id="MobiDB-lite"/>
    </source>
</evidence>
<feature type="region of interest" description="Disordered" evidence="1">
    <location>
        <begin position="1"/>
        <end position="23"/>
    </location>
</feature>
<proteinExistence type="predicted"/>
<evidence type="ECO:0000313" key="2">
    <source>
        <dbReference type="EMBL" id="GAA3504128.1"/>
    </source>
</evidence>
<evidence type="ECO:0008006" key="4">
    <source>
        <dbReference type="Google" id="ProtNLM"/>
    </source>
</evidence>
<dbReference type="EMBL" id="BAAAXF010000081">
    <property type="protein sequence ID" value="GAA3504128.1"/>
    <property type="molecule type" value="Genomic_DNA"/>
</dbReference>
<dbReference type="NCBIfam" id="TIGR04451">
    <property type="entry name" value="lanti_SCO0268"/>
    <property type="match status" value="1"/>
</dbReference>
<protein>
    <recommendedName>
        <fullName evidence="4">Class II lantibiotic LanA</fullName>
    </recommendedName>
</protein>
<sequence>MSGPRPRPGTFESVHPTTQGRSMRTEIVLSQDAPELDLDLDLRVSDLPEQAESFGQGTYTSPSSYAIGTRCPICC</sequence>
<reference evidence="3" key="1">
    <citation type="journal article" date="2019" name="Int. J. Syst. Evol. Microbiol.">
        <title>The Global Catalogue of Microorganisms (GCM) 10K type strain sequencing project: providing services to taxonomists for standard genome sequencing and annotation.</title>
        <authorList>
            <consortium name="The Broad Institute Genomics Platform"/>
            <consortium name="The Broad Institute Genome Sequencing Center for Infectious Disease"/>
            <person name="Wu L."/>
            <person name="Ma J."/>
        </authorList>
    </citation>
    <scope>NUCLEOTIDE SEQUENCE [LARGE SCALE GENOMIC DNA]</scope>
    <source>
        <strain evidence="3">JCM 4816</strain>
    </source>
</reference>
<gene>
    <name evidence="2" type="ORF">GCM10019016_112410</name>
</gene>
<dbReference type="Proteomes" id="UP001501455">
    <property type="component" value="Unassembled WGS sequence"/>
</dbReference>
<evidence type="ECO:0000313" key="3">
    <source>
        <dbReference type="Proteomes" id="UP001501455"/>
    </source>
</evidence>